<evidence type="ECO:0000256" key="2">
    <source>
        <dbReference type="SAM" id="Phobius"/>
    </source>
</evidence>
<gene>
    <name evidence="3" type="ORF">EDD58_102556</name>
</gene>
<feature type="transmembrane region" description="Helical" evidence="2">
    <location>
        <begin position="6"/>
        <end position="23"/>
    </location>
</feature>
<feature type="compositionally biased region" description="Low complexity" evidence="1">
    <location>
        <begin position="321"/>
        <end position="337"/>
    </location>
</feature>
<keyword evidence="4" id="KW-1185">Reference proteome</keyword>
<sequence>MEVIAFLLLALFIAIVIIVNAFYRSARKKDQNRLYVIENLGIQEHSDDFKENLGQLIQRLEASIPLSYMEQVKERVIREHKISLIDWENRWFEWKRFLIMTAILKNVPMYSREVDEVWHEKLMFTREYELFSDLFLERTLHHAPHPPGHSFDRSERAWFDTIYIILFKPTKFSISTWGPFLKHPLSEKILLDFQMMPMDVLKEKYFNIHCQEHVPAVASLVEFIIRYFQGQVDYLSKHYDLYGKSVKTFGKHSSSSYSDPALWMLGGMLFLTCFHHDEFDEKNEFFEKTTGSGDSGGSFIFSGCSSGGDSISGDPGGDSGSGSSCSSSSCSSSSCSSCGGGCGSS</sequence>
<dbReference type="RefSeq" id="WP_131923929.1">
    <property type="nucleotide sequence ID" value="NZ_SMAG01000002.1"/>
</dbReference>
<feature type="region of interest" description="Disordered" evidence="1">
    <location>
        <begin position="306"/>
        <end position="345"/>
    </location>
</feature>
<keyword evidence="2" id="KW-0472">Membrane</keyword>
<dbReference type="EMBL" id="SMAG01000002">
    <property type="protein sequence ID" value="TCS95972.1"/>
    <property type="molecule type" value="Genomic_DNA"/>
</dbReference>
<name>A0A4R3L8R0_9BACL</name>
<proteinExistence type="predicted"/>
<keyword evidence="2" id="KW-0812">Transmembrane</keyword>
<evidence type="ECO:0000256" key="1">
    <source>
        <dbReference type="SAM" id="MobiDB-lite"/>
    </source>
</evidence>
<dbReference type="AlphaFoldDB" id="A0A4R3L8R0"/>
<organism evidence="3 4">
    <name type="scientific">Hazenella coriacea</name>
    <dbReference type="NCBI Taxonomy" id="1179467"/>
    <lineage>
        <taxon>Bacteria</taxon>
        <taxon>Bacillati</taxon>
        <taxon>Bacillota</taxon>
        <taxon>Bacilli</taxon>
        <taxon>Bacillales</taxon>
        <taxon>Thermoactinomycetaceae</taxon>
        <taxon>Hazenella</taxon>
    </lineage>
</organism>
<reference evidence="3 4" key="1">
    <citation type="submission" date="2019-03" db="EMBL/GenBank/DDBJ databases">
        <title>Genomic Encyclopedia of Type Strains, Phase IV (KMG-IV): sequencing the most valuable type-strain genomes for metagenomic binning, comparative biology and taxonomic classification.</title>
        <authorList>
            <person name="Goeker M."/>
        </authorList>
    </citation>
    <scope>NUCLEOTIDE SEQUENCE [LARGE SCALE GENOMIC DNA]</scope>
    <source>
        <strain evidence="3 4">DSM 45707</strain>
    </source>
</reference>
<evidence type="ECO:0000313" key="4">
    <source>
        <dbReference type="Proteomes" id="UP000294937"/>
    </source>
</evidence>
<comment type="caution">
    <text evidence="3">The sequence shown here is derived from an EMBL/GenBank/DDBJ whole genome shotgun (WGS) entry which is preliminary data.</text>
</comment>
<protein>
    <submittedName>
        <fullName evidence="3">Uncharacterized protein</fullName>
    </submittedName>
</protein>
<keyword evidence="2" id="KW-1133">Transmembrane helix</keyword>
<accession>A0A4R3L8R0</accession>
<dbReference type="Proteomes" id="UP000294937">
    <property type="component" value="Unassembled WGS sequence"/>
</dbReference>
<evidence type="ECO:0000313" key="3">
    <source>
        <dbReference type="EMBL" id="TCS95972.1"/>
    </source>
</evidence>
<dbReference type="OrthoDB" id="71172at2"/>